<evidence type="ECO:0000259" key="3">
    <source>
        <dbReference type="Pfam" id="PF13778"/>
    </source>
</evidence>
<sequence>MTRIRRSRLITLSALTLSVLMASIALGSGSAAAAGLGDYRWTHRPLLLFAATDSEPQLVETLGRIDASRCEFVGRDMVLGVVVTEGTSTLDGRILNADEAQRLWDQYGIDGNAFTALLIGKDGGEKRRVTGVPDLSAIYALIDGMPMRSREITADPSQC</sequence>
<dbReference type="OrthoDB" id="7362103at2"/>
<accession>A0A448J1U2</accession>
<proteinExistence type="predicted"/>
<organism evidence="4 5">
    <name type="scientific">Mycolicibacterium aurum</name>
    <name type="common">Mycobacterium aurum</name>
    <dbReference type="NCBI Taxonomy" id="1791"/>
    <lineage>
        <taxon>Bacteria</taxon>
        <taxon>Bacillati</taxon>
        <taxon>Actinomycetota</taxon>
        <taxon>Actinomycetes</taxon>
        <taxon>Mycobacteriales</taxon>
        <taxon>Mycobacteriaceae</taxon>
        <taxon>Mycolicibacterium</taxon>
    </lineage>
</organism>
<dbReference type="STRING" id="1791.GCA_001049355_01566"/>
<protein>
    <recommendedName>
        <fullName evidence="3">DUF4174 domain-containing protein</fullName>
    </recommendedName>
</protein>
<feature type="domain" description="DUF4174" evidence="3">
    <location>
        <begin position="36"/>
        <end position="151"/>
    </location>
</feature>
<evidence type="ECO:0000256" key="1">
    <source>
        <dbReference type="ARBA" id="ARBA00022729"/>
    </source>
</evidence>
<evidence type="ECO:0000313" key="4">
    <source>
        <dbReference type="EMBL" id="VEG58662.1"/>
    </source>
</evidence>
<evidence type="ECO:0000256" key="2">
    <source>
        <dbReference type="SAM" id="SignalP"/>
    </source>
</evidence>
<feature type="chain" id="PRO_5018992182" description="DUF4174 domain-containing protein" evidence="2">
    <location>
        <begin position="34"/>
        <end position="159"/>
    </location>
</feature>
<feature type="signal peptide" evidence="2">
    <location>
        <begin position="1"/>
        <end position="33"/>
    </location>
</feature>
<dbReference type="KEGG" id="mauu:NCTC10437_05694"/>
<reference evidence="4 5" key="1">
    <citation type="submission" date="2018-12" db="EMBL/GenBank/DDBJ databases">
        <authorList>
            <consortium name="Pathogen Informatics"/>
        </authorList>
    </citation>
    <scope>NUCLEOTIDE SEQUENCE [LARGE SCALE GENOMIC DNA]</scope>
    <source>
        <strain evidence="4 5">NCTC10437</strain>
    </source>
</reference>
<dbReference type="Pfam" id="PF13778">
    <property type="entry name" value="DUF4174"/>
    <property type="match status" value="1"/>
</dbReference>
<name>A0A448J1U2_MYCAU</name>
<evidence type="ECO:0000313" key="5">
    <source>
        <dbReference type="Proteomes" id="UP000279306"/>
    </source>
</evidence>
<keyword evidence="5" id="KW-1185">Reference proteome</keyword>
<dbReference type="Proteomes" id="UP000279306">
    <property type="component" value="Chromosome"/>
</dbReference>
<dbReference type="AlphaFoldDB" id="A0A448J1U2"/>
<dbReference type="EMBL" id="LR134356">
    <property type="protein sequence ID" value="VEG58662.1"/>
    <property type="molecule type" value="Genomic_DNA"/>
</dbReference>
<gene>
    <name evidence="4" type="ORF">NCTC10437_05694</name>
</gene>
<keyword evidence="1 2" id="KW-0732">Signal</keyword>
<dbReference type="InterPro" id="IPR025232">
    <property type="entry name" value="DUF4174"/>
</dbReference>